<dbReference type="Gramene" id="Pp3c5_14020V3.7">
    <property type="protein sequence ID" value="Pp3c5_14020V3.7"/>
    <property type="gene ID" value="Pp3c5_14020"/>
</dbReference>
<proteinExistence type="predicted"/>
<dbReference type="AlphaFoldDB" id="A0A7I4DPY5"/>
<dbReference type="RefSeq" id="XP_073390548.1">
    <property type="nucleotide sequence ID" value="XM_073534447.1"/>
</dbReference>
<dbReference type="Gramene" id="Pp3c5_14020V3.9">
    <property type="protein sequence ID" value="Pp3c5_14020V3.9"/>
    <property type="gene ID" value="Pp3c5_14020"/>
</dbReference>
<keyword evidence="3" id="KW-1185">Reference proteome</keyword>
<organism evidence="2 3">
    <name type="scientific">Physcomitrium patens</name>
    <name type="common">Spreading-leaved earth moss</name>
    <name type="synonym">Physcomitrella patens</name>
    <dbReference type="NCBI Taxonomy" id="3218"/>
    <lineage>
        <taxon>Eukaryota</taxon>
        <taxon>Viridiplantae</taxon>
        <taxon>Streptophyta</taxon>
        <taxon>Embryophyta</taxon>
        <taxon>Bryophyta</taxon>
        <taxon>Bryophytina</taxon>
        <taxon>Bryopsida</taxon>
        <taxon>Funariidae</taxon>
        <taxon>Funariales</taxon>
        <taxon>Funariaceae</taxon>
        <taxon>Physcomitrium</taxon>
    </lineage>
</organism>
<dbReference type="InterPro" id="IPR009097">
    <property type="entry name" value="Cyclic_Pdiesterase"/>
</dbReference>
<dbReference type="GeneID" id="112282192"/>
<dbReference type="EnsemblPlants" id="Pp3c5_14020V3.6">
    <property type="protein sequence ID" value="Pp3c5_14020V3.6"/>
    <property type="gene ID" value="Pp3c5_14020"/>
</dbReference>
<dbReference type="GO" id="GO:0004113">
    <property type="term" value="F:2',3'-cyclic-nucleotide 3'-phosphodiesterase activity"/>
    <property type="evidence" value="ECO:0000318"/>
    <property type="project" value="GO_Central"/>
</dbReference>
<dbReference type="PANTHER" id="PTHR28141">
    <property type="entry name" value="2',3'-CYCLIC-NUCLEOTIDE 3'-PHOSPHODIESTERASE"/>
    <property type="match status" value="1"/>
</dbReference>
<dbReference type="Gene3D" id="3.90.1140.10">
    <property type="entry name" value="Cyclic phosphodiesterase"/>
    <property type="match status" value="1"/>
</dbReference>
<dbReference type="RefSeq" id="XP_073390547.1">
    <property type="nucleotide sequence ID" value="XM_073534446.1"/>
</dbReference>
<dbReference type="InterPro" id="IPR012386">
    <property type="entry name" value="Cyclic-nucl_3Pdiesterase"/>
</dbReference>
<feature type="compositionally biased region" description="Basic and acidic residues" evidence="1">
    <location>
        <begin position="1"/>
        <end position="23"/>
    </location>
</feature>
<dbReference type="EnsemblPlants" id="Pp3c5_14020V3.9">
    <property type="protein sequence ID" value="Pp3c5_14020V3.9"/>
    <property type="gene ID" value="Pp3c5_14020"/>
</dbReference>
<dbReference type="KEGG" id="ppp:112282192"/>
<accession>A0A7I4DPY5</accession>
<dbReference type="PANTHER" id="PTHR28141:SF1">
    <property type="entry name" value="2',3'-CYCLIC-NUCLEOTIDE 3'-PHOSPHODIESTERASE"/>
    <property type="match status" value="1"/>
</dbReference>
<evidence type="ECO:0000313" key="2">
    <source>
        <dbReference type="EnsemblPlants" id="Pp3c5_14020V3.8"/>
    </source>
</evidence>
<dbReference type="EnsemblPlants" id="Pp3c5_14020V3.8">
    <property type="protein sequence ID" value="Pp3c5_14020V3.8"/>
    <property type="gene ID" value="Pp3c5_14020"/>
</dbReference>
<dbReference type="SUPFAM" id="SSF55144">
    <property type="entry name" value="LigT-like"/>
    <property type="match status" value="1"/>
</dbReference>
<evidence type="ECO:0000313" key="3">
    <source>
        <dbReference type="Proteomes" id="UP000006727"/>
    </source>
</evidence>
<dbReference type="RefSeq" id="XP_024375318.1">
    <property type="nucleotide sequence ID" value="XM_024519550.2"/>
</dbReference>
<dbReference type="Gramene" id="Pp3c5_14020V3.8">
    <property type="protein sequence ID" value="Pp3c5_14020V3.8"/>
    <property type="gene ID" value="Pp3c5_14020"/>
</dbReference>
<dbReference type="GO" id="GO:0009187">
    <property type="term" value="P:cyclic nucleotide metabolic process"/>
    <property type="evidence" value="ECO:0000318"/>
    <property type="project" value="GO_Central"/>
</dbReference>
<evidence type="ECO:0000256" key="1">
    <source>
        <dbReference type="SAM" id="MobiDB-lite"/>
    </source>
</evidence>
<dbReference type="Proteomes" id="UP000006727">
    <property type="component" value="Chromosome 5"/>
</dbReference>
<reference evidence="2 3" key="1">
    <citation type="journal article" date="2008" name="Science">
        <title>The Physcomitrella genome reveals evolutionary insights into the conquest of land by plants.</title>
        <authorList>
            <person name="Rensing S."/>
            <person name="Lang D."/>
            <person name="Zimmer A."/>
            <person name="Terry A."/>
            <person name="Salamov A."/>
            <person name="Shapiro H."/>
            <person name="Nishiyama T."/>
            <person name="Perroud P.-F."/>
            <person name="Lindquist E."/>
            <person name="Kamisugi Y."/>
            <person name="Tanahashi T."/>
            <person name="Sakakibara K."/>
            <person name="Fujita T."/>
            <person name="Oishi K."/>
            <person name="Shin-I T."/>
            <person name="Kuroki Y."/>
            <person name="Toyoda A."/>
            <person name="Suzuki Y."/>
            <person name="Hashimoto A."/>
            <person name="Yamaguchi K."/>
            <person name="Sugano A."/>
            <person name="Kohara Y."/>
            <person name="Fujiyama A."/>
            <person name="Anterola A."/>
            <person name="Aoki S."/>
            <person name="Ashton N."/>
            <person name="Barbazuk W.B."/>
            <person name="Barker E."/>
            <person name="Bennetzen J."/>
            <person name="Bezanilla M."/>
            <person name="Blankenship R."/>
            <person name="Cho S.H."/>
            <person name="Dutcher S."/>
            <person name="Estelle M."/>
            <person name="Fawcett J.A."/>
            <person name="Gundlach H."/>
            <person name="Hanada K."/>
            <person name="Heyl A."/>
            <person name="Hicks K.A."/>
            <person name="Hugh J."/>
            <person name="Lohr M."/>
            <person name="Mayer K."/>
            <person name="Melkozernov A."/>
            <person name="Murata T."/>
            <person name="Nelson D."/>
            <person name="Pils B."/>
            <person name="Prigge M."/>
            <person name="Reiss B."/>
            <person name="Renner T."/>
            <person name="Rombauts S."/>
            <person name="Rushton P."/>
            <person name="Sanderfoot A."/>
            <person name="Schween G."/>
            <person name="Shiu S.-H."/>
            <person name="Stueber K."/>
            <person name="Theodoulou F.L."/>
            <person name="Tu H."/>
            <person name="Van de Peer Y."/>
            <person name="Verrier P.J."/>
            <person name="Waters E."/>
            <person name="Wood A."/>
            <person name="Yang L."/>
            <person name="Cove D."/>
            <person name="Cuming A."/>
            <person name="Hasebe M."/>
            <person name="Lucas S."/>
            <person name="Mishler D.B."/>
            <person name="Reski R."/>
            <person name="Grigoriev I."/>
            <person name="Quatrano R.S."/>
            <person name="Boore J.L."/>
        </authorList>
    </citation>
    <scope>NUCLEOTIDE SEQUENCE [LARGE SCALE GENOMIC DNA]</scope>
    <source>
        <strain evidence="2 3">cv. Gransden 2004</strain>
    </source>
</reference>
<gene>
    <name evidence="2" type="primary">LOC112282192</name>
</gene>
<dbReference type="RefSeq" id="XP_073390545.1">
    <property type="nucleotide sequence ID" value="XM_073534444.1"/>
</dbReference>
<name>A0A7I4DPY5_PHYPA</name>
<sequence>MAGEDAKKVSKKADDKDDREKEAAPSPPPPAPSPPPPKPGYFSVWAEPAHYDSTLHLIMTQLMEQHEGPAFLPHVTIMSHHWSSPEEAEASLKALCDCTLPFTLKVLRVESGTTYHQCIYLLMDKTQEVVKAHVEALECFKQLKEDSNLEEITESYRQFTGICSEYKPHVSLLYCHMRDEELDLAKAKVEAEHGKILLGKEYNITHFSLWYTEVNDESCISWNKYMDWPLKEPERPIWAQGQGTPRSSLKPEPKLEA</sequence>
<feature type="region of interest" description="Disordered" evidence="1">
    <location>
        <begin position="236"/>
        <end position="257"/>
    </location>
</feature>
<dbReference type="RefSeq" id="XP_024375315.1">
    <property type="nucleotide sequence ID" value="XM_024519547.2"/>
</dbReference>
<dbReference type="RefSeq" id="XP_024375314.1">
    <property type="nucleotide sequence ID" value="XM_024519546.2"/>
</dbReference>
<protein>
    <recommendedName>
        <fullName evidence="4">Cyclic phosphodiesterase</fullName>
    </recommendedName>
</protein>
<dbReference type="RefSeq" id="XP_073390544.1">
    <property type="nucleotide sequence ID" value="XM_073534443.1"/>
</dbReference>
<evidence type="ECO:0008006" key="4">
    <source>
        <dbReference type="Google" id="ProtNLM"/>
    </source>
</evidence>
<feature type="region of interest" description="Disordered" evidence="1">
    <location>
        <begin position="1"/>
        <end position="43"/>
    </location>
</feature>
<dbReference type="FunCoup" id="A0A7I4DPY5">
    <property type="interactions" value="35"/>
</dbReference>
<dbReference type="OrthoDB" id="514292at2759"/>
<dbReference type="EMBL" id="ABEU02000005">
    <property type="status" value="NOT_ANNOTATED_CDS"/>
    <property type="molecule type" value="Genomic_DNA"/>
</dbReference>
<reference evidence="2" key="3">
    <citation type="submission" date="2020-12" db="UniProtKB">
        <authorList>
            <consortium name="EnsemblPlants"/>
        </authorList>
    </citation>
    <scope>IDENTIFICATION</scope>
</reference>
<dbReference type="EnsemblPlants" id="Pp3c5_14020V3.7">
    <property type="protein sequence ID" value="Pp3c5_14020V3.7"/>
    <property type="gene ID" value="Pp3c5_14020"/>
</dbReference>
<reference evidence="2 3" key="2">
    <citation type="journal article" date="2018" name="Plant J.">
        <title>The Physcomitrella patens chromosome-scale assembly reveals moss genome structure and evolution.</title>
        <authorList>
            <person name="Lang D."/>
            <person name="Ullrich K.K."/>
            <person name="Murat F."/>
            <person name="Fuchs J."/>
            <person name="Jenkins J."/>
            <person name="Haas F.B."/>
            <person name="Piednoel M."/>
            <person name="Gundlach H."/>
            <person name="Van Bel M."/>
            <person name="Meyberg R."/>
            <person name="Vives C."/>
            <person name="Morata J."/>
            <person name="Symeonidi A."/>
            <person name="Hiss M."/>
            <person name="Muchero W."/>
            <person name="Kamisugi Y."/>
            <person name="Saleh O."/>
            <person name="Blanc G."/>
            <person name="Decker E.L."/>
            <person name="van Gessel N."/>
            <person name="Grimwood J."/>
            <person name="Hayes R.D."/>
            <person name="Graham S.W."/>
            <person name="Gunter L.E."/>
            <person name="McDaniel S.F."/>
            <person name="Hoernstein S.N.W."/>
            <person name="Larsson A."/>
            <person name="Li F.W."/>
            <person name="Perroud P.F."/>
            <person name="Phillips J."/>
            <person name="Ranjan P."/>
            <person name="Rokshar D.S."/>
            <person name="Rothfels C.J."/>
            <person name="Schneider L."/>
            <person name="Shu S."/>
            <person name="Stevenson D.W."/>
            <person name="Thummler F."/>
            <person name="Tillich M."/>
            <person name="Villarreal Aguilar J.C."/>
            <person name="Widiez T."/>
            <person name="Wong G.K."/>
            <person name="Wymore A."/>
            <person name="Zhang Y."/>
            <person name="Zimmer A.D."/>
            <person name="Quatrano R.S."/>
            <person name="Mayer K.F.X."/>
            <person name="Goodstein D."/>
            <person name="Casacuberta J.M."/>
            <person name="Vandepoele K."/>
            <person name="Reski R."/>
            <person name="Cuming A.C."/>
            <person name="Tuskan G.A."/>
            <person name="Maumus F."/>
            <person name="Salse J."/>
            <person name="Schmutz J."/>
            <person name="Rensing S.A."/>
        </authorList>
    </citation>
    <scope>NUCLEOTIDE SEQUENCE [LARGE SCALE GENOMIC DNA]</scope>
    <source>
        <strain evidence="2 3">cv. Gransden 2004</strain>
    </source>
</reference>
<dbReference type="Pfam" id="PF07823">
    <property type="entry name" value="CPDase"/>
    <property type="match status" value="1"/>
</dbReference>
<dbReference type="Gramene" id="Pp3c5_14020V3.6">
    <property type="protein sequence ID" value="Pp3c5_14020V3.6"/>
    <property type="gene ID" value="Pp3c5_14020"/>
</dbReference>
<feature type="compositionally biased region" description="Pro residues" evidence="1">
    <location>
        <begin position="25"/>
        <end position="39"/>
    </location>
</feature>
<dbReference type="RefSeq" id="XP_024375317.1">
    <property type="nucleotide sequence ID" value="XM_024519549.2"/>
</dbReference>